<dbReference type="EMBL" id="JAHDYR010000001">
    <property type="protein sequence ID" value="KAG9397524.1"/>
    <property type="molecule type" value="Genomic_DNA"/>
</dbReference>
<protein>
    <submittedName>
        <fullName evidence="2">Uncharacterized protein</fullName>
    </submittedName>
</protein>
<reference evidence="2" key="1">
    <citation type="submission" date="2021-05" db="EMBL/GenBank/DDBJ databases">
        <title>A free-living protist that lacks canonical eukaryotic 1 DNA replication and segregation systems.</title>
        <authorList>
            <person name="Salas-Leiva D.E."/>
            <person name="Tromer E.C."/>
            <person name="Curtis B.A."/>
            <person name="Jerlstrom-Hultqvist J."/>
            <person name="Kolisko M."/>
            <person name="Yi Z."/>
            <person name="Salas-Leiva J.S."/>
            <person name="Gallot-Lavallee L."/>
            <person name="Kops G.J.P.L."/>
            <person name="Archibald J.M."/>
            <person name="Simpson A.G.B."/>
            <person name="Roger A.J."/>
        </authorList>
    </citation>
    <scope>NUCLEOTIDE SEQUENCE</scope>
    <source>
        <strain evidence="2">BICM</strain>
    </source>
</reference>
<dbReference type="EMBL" id="JAHDYR010000001">
    <property type="protein sequence ID" value="KAG9397523.1"/>
    <property type="molecule type" value="Genomic_DNA"/>
</dbReference>
<proteinExistence type="predicted"/>
<evidence type="ECO:0000313" key="2">
    <source>
        <dbReference type="EMBL" id="KAG9397523.1"/>
    </source>
</evidence>
<keyword evidence="4" id="KW-1185">Reference proteome</keyword>
<dbReference type="AlphaFoldDB" id="A0A8J6E4R5"/>
<comment type="caution">
    <text evidence="2">The sequence shown here is derived from an EMBL/GenBank/DDBJ whole genome shotgun (WGS) entry which is preliminary data.</text>
</comment>
<evidence type="ECO:0000313" key="3">
    <source>
        <dbReference type="EMBL" id="KAG9397524.1"/>
    </source>
</evidence>
<accession>A0A8J6E4R5</accession>
<evidence type="ECO:0000313" key="4">
    <source>
        <dbReference type="Proteomes" id="UP000717585"/>
    </source>
</evidence>
<name>A0A8J6E4R5_9EUKA</name>
<dbReference type="Proteomes" id="UP000717585">
    <property type="component" value="Unassembled WGS sequence"/>
</dbReference>
<sequence>MAKLLSNRIFQSTITGTRVALFFLALIPLIGMALSYSDRSIANNTGNAHETQPIVRPRIFSDPVVFKRSDPEAKIIEPMEPVPVLELVEPKKNAAVSLLGPWKLPPSQSPLRVSLQQRSLIGSWTRFTLLLVSLWLVQNLPFSHGWVVISAF</sequence>
<gene>
    <name evidence="1" type="ORF">J8273_0634</name>
    <name evidence="2" type="ORF">J8273_0653</name>
    <name evidence="3" type="ORF">J8273_0654</name>
</gene>
<dbReference type="EMBL" id="JAHDYR010000001">
    <property type="protein sequence ID" value="KAG9397504.1"/>
    <property type="molecule type" value="Genomic_DNA"/>
</dbReference>
<evidence type="ECO:0000313" key="1">
    <source>
        <dbReference type="EMBL" id="KAG9397504.1"/>
    </source>
</evidence>
<organism evidence="2 4">
    <name type="scientific">Carpediemonas membranifera</name>
    <dbReference type="NCBI Taxonomy" id="201153"/>
    <lineage>
        <taxon>Eukaryota</taxon>
        <taxon>Metamonada</taxon>
        <taxon>Carpediemonas-like organisms</taxon>
        <taxon>Carpediemonas</taxon>
    </lineage>
</organism>